<name>A0A2P4XZQ8_9STRA</name>
<gene>
    <name evidence="1" type="ORF">PHPALM_12433</name>
</gene>
<organism evidence="1 2">
    <name type="scientific">Phytophthora palmivora</name>
    <dbReference type="NCBI Taxonomy" id="4796"/>
    <lineage>
        <taxon>Eukaryota</taxon>
        <taxon>Sar</taxon>
        <taxon>Stramenopiles</taxon>
        <taxon>Oomycota</taxon>
        <taxon>Peronosporomycetes</taxon>
        <taxon>Peronosporales</taxon>
        <taxon>Peronosporaceae</taxon>
        <taxon>Phytophthora</taxon>
    </lineage>
</organism>
<evidence type="ECO:0000313" key="2">
    <source>
        <dbReference type="Proteomes" id="UP000237271"/>
    </source>
</evidence>
<dbReference type="EMBL" id="NCKW01006644">
    <property type="protein sequence ID" value="POM71052.1"/>
    <property type="molecule type" value="Genomic_DNA"/>
</dbReference>
<keyword evidence="2" id="KW-1185">Reference proteome</keyword>
<comment type="caution">
    <text evidence="1">The sequence shown here is derived from an EMBL/GenBank/DDBJ whole genome shotgun (WGS) entry which is preliminary data.</text>
</comment>
<protein>
    <submittedName>
        <fullName evidence="1">Bzip transcription factor</fullName>
    </submittedName>
</protein>
<accession>A0A2P4XZQ8</accession>
<dbReference type="AlphaFoldDB" id="A0A2P4XZQ8"/>
<dbReference type="Proteomes" id="UP000237271">
    <property type="component" value="Unassembled WGS sequence"/>
</dbReference>
<dbReference type="OrthoDB" id="114589at2759"/>
<proteinExistence type="predicted"/>
<sequence>MATQQTLAILESAFAHDAAMGELRGVDALMEQLRLYSEWFGNPKLHLQRVEAVAPGVMAATATLNVTVTELTLRHVFPHLVESAGENNCERLCQRLLGQRLDCSSAVTFLFDEDSDRIVRLEASIDMMTPLLRMLGSIEDASDLEASIDMMTPLLRMLGSIEDASEVLKHSRITAECTISCAPDQ</sequence>
<reference evidence="1 2" key="1">
    <citation type="journal article" date="2017" name="Genome Biol. Evol.">
        <title>Phytophthora megakarya and P. palmivora, closely related causal agents of cacao black pod rot, underwent increases in genome sizes and gene numbers by different mechanisms.</title>
        <authorList>
            <person name="Ali S.S."/>
            <person name="Shao J."/>
            <person name="Lary D.J."/>
            <person name="Kronmiller B."/>
            <person name="Shen D."/>
            <person name="Strem M.D."/>
            <person name="Amoako-Attah I."/>
            <person name="Akrofi A.Y."/>
            <person name="Begoude B.A."/>
            <person name="Ten Hoopen G.M."/>
            <person name="Coulibaly K."/>
            <person name="Kebe B.I."/>
            <person name="Melnick R.L."/>
            <person name="Guiltinan M.J."/>
            <person name="Tyler B.M."/>
            <person name="Meinhardt L.W."/>
            <person name="Bailey B.A."/>
        </authorList>
    </citation>
    <scope>NUCLEOTIDE SEQUENCE [LARGE SCALE GENOMIC DNA]</scope>
    <source>
        <strain evidence="2">sbr112.9</strain>
    </source>
</reference>
<evidence type="ECO:0000313" key="1">
    <source>
        <dbReference type="EMBL" id="POM71052.1"/>
    </source>
</evidence>